<dbReference type="Gene3D" id="1.10.510.10">
    <property type="entry name" value="Transferase(Phosphotransferase) domain 1"/>
    <property type="match status" value="1"/>
</dbReference>
<dbReference type="InterPro" id="IPR011009">
    <property type="entry name" value="Kinase-like_dom_sf"/>
</dbReference>
<reference evidence="4" key="1">
    <citation type="submission" date="2021-01" db="EMBL/GenBank/DDBJ databases">
        <authorList>
            <person name="Kaushik A."/>
        </authorList>
    </citation>
    <scope>NUCLEOTIDE SEQUENCE</scope>
    <source>
        <strain evidence="4">AG1-1C</strain>
    </source>
</reference>
<evidence type="ECO:0000256" key="2">
    <source>
        <dbReference type="ARBA" id="ARBA00022840"/>
    </source>
</evidence>
<proteinExistence type="predicted"/>
<comment type="caution">
    <text evidence="4">The sequence shown here is derived from an EMBL/GenBank/DDBJ whole genome shotgun (WGS) entry which is preliminary data.</text>
</comment>
<keyword evidence="2" id="KW-0067">ATP-binding</keyword>
<gene>
    <name evidence="4" type="ORF">RDB_LOCUS175596</name>
</gene>
<evidence type="ECO:0000259" key="3">
    <source>
        <dbReference type="PROSITE" id="PS50011"/>
    </source>
</evidence>
<dbReference type="Pfam" id="PF00069">
    <property type="entry name" value="Pkinase"/>
    <property type="match status" value="1"/>
</dbReference>
<sequence length="126" mass="14180">MILSEIQAPEVLKEKGTAPTTESDVYAFGMTIFNIMTGQPPFADKWEPLVIVEVLKMKGQPSQPEFNHTLQRSDAKAKMSELLKWCIAYEPGDRPNVSQVKDALIEVEKLECTLIEDVKIERDGSK</sequence>
<name>A0A8H3GXA7_9AGAM</name>
<evidence type="ECO:0000313" key="4">
    <source>
        <dbReference type="EMBL" id="CAE6470989.1"/>
    </source>
</evidence>
<dbReference type="SUPFAM" id="SSF56112">
    <property type="entry name" value="Protein kinase-like (PK-like)"/>
    <property type="match status" value="1"/>
</dbReference>
<evidence type="ECO:0000256" key="1">
    <source>
        <dbReference type="ARBA" id="ARBA00022741"/>
    </source>
</evidence>
<dbReference type="EMBL" id="CAJMWS010001012">
    <property type="protein sequence ID" value="CAE6470989.1"/>
    <property type="molecule type" value="Genomic_DNA"/>
</dbReference>
<evidence type="ECO:0000313" key="5">
    <source>
        <dbReference type="Proteomes" id="UP000663846"/>
    </source>
</evidence>
<accession>A0A8H3GXA7</accession>
<dbReference type="PROSITE" id="PS50011">
    <property type="entry name" value="PROTEIN_KINASE_DOM"/>
    <property type="match status" value="1"/>
</dbReference>
<dbReference type="GO" id="GO:0005524">
    <property type="term" value="F:ATP binding"/>
    <property type="evidence" value="ECO:0007669"/>
    <property type="project" value="UniProtKB-KW"/>
</dbReference>
<organism evidence="4 5">
    <name type="scientific">Rhizoctonia solani</name>
    <dbReference type="NCBI Taxonomy" id="456999"/>
    <lineage>
        <taxon>Eukaryota</taxon>
        <taxon>Fungi</taxon>
        <taxon>Dikarya</taxon>
        <taxon>Basidiomycota</taxon>
        <taxon>Agaricomycotina</taxon>
        <taxon>Agaricomycetes</taxon>
        <taxon>Cantharellales</taxon>
        <taxon>Ceratobasidiaceae</taxon>
        <taxon>Rhizoctonia</taxon>
    </lineage>
</organism>
<dbReference type="PANTHER" id="PTHR44329">
    <property type="entry name" value="SERINE/THREONINE-PROTEIN KINASE TNNI3K-RELATED"/>
    <property type="match status" value="1"/>
</dbReference>
<keyword evidence="1" id="KW-0547">Nucleotide-binding</keyword>
<dbReference type="PANTHER" id="PTHR44329:SF298">
    <property type="entry name" value="MIXED LINEAGE KINASE DOMAIN-LIKE PROTEIN"/>
    <property type="match status" value="1"/>
</dbReference>
<dbReference type="Proteomes" id="UP000663846">
    <property type="component" value="Unassembled WGS sequence"/>
</dbReference>
<dbReference type="GO" id="GO:0004674">
    <property type="term" value="F:protein serine/threonine kinase activity"/>
    <property type="evidence" value="ECO:0007669"/>
    <property type="project" value="TreeGrafter"/>
</dbReference>
<protein>
    <recommendedName>
        <fullName evidence="3">Protein kinase domain-containing protein</fullName>
    </recommendedName>
</protein>
<dbReference type="InterPro" id="IPR051681">
    <property type="entry name" value="Ser/Thr_Kinases-Pseudokinases"/>
</dbReference>
<feature type="domain" description="Protein kinase" evidence="3">
    <location>
        <begin position="1"/>
        <end position="105"/>
    </location>
</feature>
<dbReference type="AlphaFoldDB" id="A0A8H3GXA7"/>
<dbReference type="InterPro" id="IPR000719">
    <property type="entry name" value="Prot_kinase_dom"/>
</dbReference>